<feature type="transmembrane region" description="Helical" evidence="6">
    <location>
        <begin position="281"/>
        <end position="301"/>
    </location>
</feature>
<gene>
    <name evidence="7" type="ORF">G3N55_08745</name>
</gene>
<evidence type="ECO:0000256" key="4">
    <source>
        <dbReference type="ARBA" id="ARBA00022989"/>
    </source>
</evidence>
<keyword evidence="5 6" id="KW-0472">Membrane</keyword>
<feature type="transmembrane region" description="Helical" evidence="6">
    <location>
        <begin position="14"/>
        <end position="34"/>
    </location>
</feature>
<dbReference type="InterPro" id="IPR005495">
    <property type="entry name" value="LptG/LptF_permease"/>
</dbReference>
<feature type="transmembrane region" description="Helical" evidence="6">
    <location>
        <begin position="308"/>
        <end position="327"/>
    </location>
</feature>
<dbReference type="PANTHER" id="PTHR33529:SF2">
    <property type="entry name" value="LIPOPOLYSACCHARIDE EXPORT SYSTEM PERMEASE PROTEIN LPTG"/>
    <property type="match status" value="1"/>
</dbReference>
<proteinExistence type="predicted"/>
<evidence type="ECO:0000256" key="5">
    <source>
        <dbReference type="ARBA" id="ARBA00023136"/>
    </source>
</evidence>
<dbReference type="GO" id="GO:0043190">
    <property type="term" value="C:ATP-binding cassette (ABC) transporter complex"/>
    <property type="evidence" value="ECO:0007669"/>
    <property type="project" value="TreeGrafter"/>
</dbReference>
<keyword evidence="4 6" id="KW-1133">Transmembrane helix</keyword>
<dbReference type="RefSeq" id="WP_163299054.1">
    <property type="nucleotide sequence ID" value="NZ_JAAGRR010000100.1"/>
</dbReference>
<dbReference type="EMBL" id="JAAGRR010000100">
    <property type="protein sequence ID" value="NDY42927.1"/>
    <property type="molecule type" value="Genomic_DNA"/>
</dbReference>
<dbReference type="Proteomes" id="UP000469346">
    <property type="component" value="Unassembled WGS sequence"/>
</dbReference>
<protein>
    <submittedName>
        <fullName evidence="7">YjgP/YjgQ family permease</fullName>
    </submittedName>
</protein>
<keyword evidence="2" id="KW-1003">Cell membrane</keyword>
<comment type="caution">
    <text evidence="7">The sequence shown here is derived from an EMBL/GenBank/DDBJ whole genome shotgun (WGS) entry which is preliminary data.</text>
</comment>
<dbReference type="PANTHER" id="PTHR33529">
    <property type="entry name" value="SLR0882 PROTEIN-RELATED"/>
    <property type="match status" value="1"/>
</dbReference>
<dbReference type="Pfam" id="PF03739">
    <property type="entry name" value="LptF_LptG"/>
    <property type="match status" value="1"/>
</dbReference>
<evidence type="ECO:0000256" key="1">
    <source>
        <dbReference type="ARBA" id="ARBA00004651"/>
    </source>
</evidence>
<feature type="transmembrane region" description="Helical" evidence="6">
    <location>
        <begin position="101"/>
        <end position="124"/>
    </location>
</feature>
<evidence type="ECO:0000313" key="8">
    <source>
        <dbReference type="Proteomes" id="UP000469346"/>
    </source>
</evidence>
<feature type="transmembrane region" description="Helical" evidence="6">
    <location>
        <begin position="339"/>
        <end position="356"/>
    </location>
</feature>
<sequence>PPMSLLFRTIVKNVAVPICFAMAALSALLLLGRLVPLLETLLRAGVTPGELGHFLLLLIPTFLVLVVPMASLIGVVVGFLRMSRDSEVLALLACGVGPLRLVLPVAAVALVTWAATFATAATVLPMSKKATGAFIRNLTERRIARGLPEKTFLLPVPTLAMYVHKSRKNGRILQGVYMVDARDLKHLQVVLARWGEIFSRPGSGEVILRLSDGVFHPAEADPRVSDTLFFRSYMLRLAFRDTGGLPSRGEMGLRELAAFAARRNLAPDDHRRYVVELHKRLALPVGAFILTLLGMPLGILFGRTGLSGGVALGLGAFLSYYLLVAVGANLAEAGTLPPAALWAPNLVFAAATAWLLRHLHRRGPVRG</sequence>
<evidence type="ECO:0000313" key="7">
    <source>
        <dbReference type="EMBL" id="NDY42927.1"/>
    </source>
</evidence>
<evidence type="ECO:0000256" key="2">
    <source>
        <dbReference type="ARBA" id="ARBA00022475"/>
    </source>
</evidence>
<evidence type="ECO:0000256" key="3">
    <source>
        <dbReference type="ARBA" id="ARBA00022692"/>
    </source>
</evidence>
<comment type="subcellular location">
    <subcellularLocation>
        <location evidence="1">Cell membrane</location>
        <topology evidence="1">Multi-pass membrane protein</topology>
    </subcellularLocation>
</comment>
<keyword evidence="8" id="KW-1185">Reference proteome</keyword>
<dbReference type="AlphaFoldDB" id="A0A6N9TU14"/>
<accession>A0A6N9TU14</accession>
<evidence type="ECO:0000256" key="6">
    <source>
        <dbReference type="SAM" id="Phobius"/>
    </source>
</evidence>
<reference evidence="7 8" key="1">
    <citation type="submission" date="2020-02" db="EMBL/GenBank/DDBJ databases">
        <title>Comparative genomics of sulfur disproportionating microorganisms.</title>
        <authorList>
            <person name="Ward L.M."/>
            <person name="Bertran E."/>
            <person name="Johnston D.T."/>
        </authorList>
    </citation>
    <scope>NUCLEOTIDE SEQUENCE [LARGE SCALE GENOMIC DNA]</scope>
    <source>
        <strain evidence="7 8">DSM 100025</strain>
    </source>
</reference>
<feature type="transmembrane region" description="Helical" evidence="6">
    <location>
        <begin position="54"/>
        <end position="80"/>
    </location>
</feature>
<feature type="non-terminal residue" evidence="7">
    <location>
        <position position="1"/>
    </location>
</feature>
<name>A0A6N9TU14_DISTH</name>
<keyword evidence="3 6" id="KW-0812">Transmembrane</keyword>
<dbReference type="GO" id="GO:0015920">
    <property type="term" value="P:lipopolysaccharide transport"/>
    <property type="evidence" value="ECO:0007669"/>
    <property type="project" value="TreeGrafter"/>
</dbReference>
<organism evidence="7 8">
    <name type="scientific">Dissulfurirhabdus thermomarina</name>
    <dbReference type="NCBI Taxonomy" id="1765737"/>
    <lineage>
        <taxon>Bacteria</taxon>
        <taxon>Deltaproteobacteria</taxon>
        <taxon>Dissulfurirhabdaceae</taxon>
        <taxon>Dissulfurirhabdus</taxon>
    </lineage>
</organism>